<keyword evidence="6 7" id="KW-0694">RNA-binding</keyword>
<evidence type="ECO:0000313" key="11">
    <source>
        <dbReference type="Proteomes" id="UP000051269"/>
    </source>
</evidence>
<evidence type="ECO:0000256" key="3">
    <source>
        <dbReference type="ARBA" id="ARBA00022603"/>
    </source>
</evidence>
<dbReference type="InterPro" id="IPR001737">
    <property type="entry name" value="KsgA/Erm"/>
</dbReference>
<sequence>MNTTQIRDILATHGLRPLRQLGQNFLAEPALATVIAHALPKSTQEPVQEIGPGLGALTRALLTIGHTVEAFEIDQGLISWLRQSLQNEPRFQLIEGDALKTLPHHPPRSLVCGNLPYSISTPLLVQLALRSPPPATVVVTLQKEVADRYAALPRTSDYGAVSVLLQSVFQIEKIRQLPPEVFYPRPQVDSVVLRLNRHHETPTNLEPFYAFVKKGFSQRRKKLKSLLPVNLDRRAEELNPTEWRTLYESTRREI</sequence>
<dbReference type="InterPro" id="IPR011530">
    <property type="entry name" value="rRNA_adenine_dimethylase"/>
</dbReference>
<dbReference type="EC" id="2.1.1.182" evidence="7"/>
<evidence type="ECO:0000256" key="2">
    <source>
        <dbReference type="ARBA" id="ARBA00022552"/>
    </source>
</evidence>
<dbReference type="PANTHER" id="PTHR11727">
    <property type="entry name" value="DIMETHYLADENOSINE TRANSFERASE"/>
    <property type="match status" value="1"/>
</dbReference>
<dbReference type="GO" id="GO:0005829">
    <property type="term" value="C:cytosol"/>
    <property type="evidence" value="ECO:0007669"/>
    <property type="project" value="TreeGrafter"/>
</dbReference>
<reference evidence="10 11" key="1">
    <citation type="submission" date="2015-10" db="EMBL/GenBank/DDBJ databases">
        <title>Metagenome-Assembled Genomes uncover a global brackish microbiome.</title>
        <authorList>
            <person name="Hugerth L.W."/>
            <person name="Larsson J."/>
            <person name="Alneberg J."/>
            <person name="Lindh M.V."/>
            <person name="Legrand C."/>
            <person name="Pinhassi J."/>
            <person name="Andersson A.F."/>
        </authorList>
    </citation>
    <scope>NUCLEOTIDE SEQUENCE [LARGE SCALE GENOMIC DNA]</scope>
    <source>
        <strain evidence="10">BACL18 MAG-120507-bin52</strain>
    </source>
</reference>
<protein>
    <recommendedName>
        <fullName evidence="7">Ribosomal RNA small subunit methyltransferase A</fullName>
        <ecNumber evidence="7">2.1.1.182</ecNumber>
    </recommendedName>
    <alternativeName>
        <fullName evidence="7">16S rRNA (adenine(1518)-N(6)/adenine(1519)-N(6))-dimethyltransferase</fullName>
    </alternativeName>
    <alternativeName>
        <fullName evidence="7">16S rRNA dimethyladenosine transferase</fullName>
    </alternativeName>
    <alternativeName>
        <fullName evidence="7">16S rRNA dimethylase</fullName>
    </alternativeName>
    <alternativeName>
        <fullName evidence="7">S-adenosylmethionine-6-N', N'-adenosyl(rRNA) dimethyltransferase</fullName>
    </alternativeName>
</protein>
<gene>
    <name evidence="7" type="primary">rsmA</name>
    <name evidence="7" type="synonym">ksgA</name>
    <name evidence="10" type="ORF">ABR82_08950</name>
</gene>
<dbReference type="HAMAP" id="MF_00607">
    <property type="entry name" value="16SrRNA_methyltr_A"/>
    <property type="match status" value="1"/>
</dbReference>
<dbReference type="Gene3D" id="1.10.8.100">
    <property type="entry name" value="Ribosomal RNA adenine dimethylase-like, domain 2"/>
    <property type="match status" value="1"/>
</dbReference>
<dbReference type="NCBIfam" id="TIGR00755">
    <property type="entry name" value="ksgA"/>
    <property type="match status" value="1"/>
</dbReference>
<dbReference type="PROSITE" id="PS51689">
    <property type="entry name" value="SAM_RNA_A_N6_MT"/>
    <property type="match status" value="1"/>
</dbReference>
<keyword evidence="4 7" id="KW-0808">Transferase</keyword>
<keyword evidence="5 7" id="KW-0949">S-adenosyl-L-methionine</keyword>
<dbReference type="InterPro" id="IPR029063">
    <property type="entry name" value="SAM-dependent_MTases_sf"/>
</dbReference>
<dbReference type="GO" id="GO:0003723">
    <property type="term" value="F:RNA binding"/>
    <property type="evidence" value="ECO:0007669"/>
    <property type="project" value="UniProtKB-UniRule"/>
</dbReference>
<evidence type="ECO:0000256" key="5">
    <source>
        <dbReference type="ARBA" id="ARBA00022691"/>
    </source>
</evidence>
<comment type="caution">
    <text evidence="10">The sequence shown here is derived from an EMBL/GenBank/DDBJ whole genome shotgun (WGS) entry which is preliminary data.</text>
</comment>
<feature type="binding site" evidence="7 8">
    <location>
        <position position="24"/>
    </location>
    <ligand>
        <name>S-adenosyl-L-methionine</name>
        <dbReference type="ChEBI" id="CHEBI:59789"/>
    </ligand>
</feature>
<feature type="domain" description="Ribosomal RNA adenine methylase transferase N-terminal" evidence="9">
    <location>
        <begin position="31"/>
        <end position="199"/>
    </location>
</feature>
<organism evidence="10 11">
    <name type="scientific">Verrucomicrobia subdivision 6 bacterium BACL9 MAG-120507-bin52</name>
    <dbReference type="NCBI Taxonomy" id="1655590"/>
    <lineage>
        <taxon>Bacteria</taxon>
        <taxon>Pseudomonadati</taxon>
        <taxon>Verrucomicrobiota</taxon>
        <taxon>Verrucomicrobiia</taxon>
        <taxon>Verrucomicrobiales</taxon>
        <taxon>Verrucomicrobia subdivision 6</taxon>
    </lineage>
</organism>
<accession>A0A0R2RIV3</accession>
<evidence type="ECO:0000256" key="1">
    <source>
        <dbReference type="ARBA" id="ARBA00022490"/>
    </source>
</evidence>
<evidence type="ECO:0000256" key="7">
    <source>
        <dbReference type="HAMAP-Rule" id="MF_00607"/>
    </source>
</evidence>
<feature type="binding site" evidence="7 8">
    <location>
        <position position="114"/>
    </location>
    <ligand>
        <name>S-adenosyl-L-methionine</name>
        <dbReference type="ChEBI" id="CHEBI:59789"/>
    </ligand>
</feature>
<evidence type="ECO:0000256" key="8">
    <source>
        <dbReference type="PROSITE-ProRule" id="PRU01026"/>
    </source>
</evidence>
<evidence type="ECO:0000256" key="4">
    <source>
        <dbReference type="ARBA" id="ARBA00022679"/>
    </source>
</evidence>
<name>A0A0R2RIV3_9BACT</name>
<feature type="binding site" evidence="7 8">
    <location>
        <position position="26"/>
    </location>
    <ligand>
        <name>S-adenosyl-L-methionine</name>
        <dbReference type="ChEBI" id="CHEBI:59789"/>
    </ligand>
</feature>
<feature type="binding site" evidence="7 8">
    <location>
        <position position="51"/>
    </location>
    <ligand>
        <name>S-adenosyl-L-methionine</name>
        <dbReference type="ChEBI" id="CHEBI:59789"/>
    </ligand>
</feature>
<dbReference type="EMBL" id="LIBO01000063">
    <property type="protein sequence ID" value="KRO62535.1"/>
    <property type="molecule type" value="Genomic_DNA"/>
</dbReference>
<comment type="catalytic activity">
    <reaction evidence="7">
        <text>adenosine(1518)/adenosine(1519) in 16S rRNA + 4 S-adenosyl-L-methionine = N(6)-dimethyladenosine(1518)/N(6)-dimethyladenosine(1519) in 16S rRNA + 4 S-adenosyl-L-homocysteine + 4 H(+)</text>
        <dbReference type="Rhea" id="RHEA:19609"/>
        <dbReference type="Rhea" id="RHEA-COMP:10232"/>
        <dbReference type="Rhea" id="RHEA-COMP:10233"/>
        <dbReference type="ChEBI" id="CHEBI:15378"/>
        <dbReference type="ChEBI" id="CHEBI:57856"/>
        <dbReference type="ChEBI" id="CHEBI:59789"/>
        <dbReference type="ChEBI" id="CHEBI:74411"/>
        <dbReference type="ChEBI" id="CHEBI:74493"/>
        <dbReference type="EC" id="2.1.1.182"/>
    </reaction>
</comment>
<keyword evidence="1 7" id="KW-0963">Cytoplasm</keyword>
<evidence type="ECO:0000313" key="10">
    <source>
        <dbReference type="EMBL" id="KRO62535.1"/>
    </source>
</evidence>
<dbReference type="SMART" id="SM00650">
    <property type="entry name" value="rADc"/>
    <property type="match status" value="1"/>
</dbReference>
<dbReference type="GO" id="GO:0052908">
    <property type="term" value="F:16S rRNA (adenine(1518)-N(6)/adenine(1519)-N(6))-dimethyltransferase activity"/>
    <property type="evidence" value="ECO:0007669"/>
    <property type="project" value="UniProtKB-EC"/>
</dbReference>
<dbReference type="PANTHER" id="PTHR11727:SF7">
    <property type="entry name" value="DIMETHYLADENOSINE TRANSFERASE-RELATED"/>
    <property type="match status" value="1"/>
</dbReference>
<comment type="subcellular location">
    <subcellularLocation>
        <location evidence="7">Cytoplasm</location>
    </subcellularLocation>
</comment>
<dbReference type="SUPFAM" id="SSF53335">
    <property type="entry name" value="S-adenosyl-L-methionine-dependent methyltransferases"/>
    <property type="match status" value="1"/>
</dbReference>
<keyword evidence="2 7" id="KW-0698">rRNA processing</keyword>
<evidence type="ECO:0000259" key="9">
    <source>
        <dbReference type="SMART" id="SM00650"/>
    </source>
</evidence>
<feature type="binding site" evidence="7 8">
    <location>
        <position position="72"/>
    </location>
    <ligand>
        <name>S-adenosyl-L-methionine</name>
        <dbReference type="ChEBI" id="CHEBI:59789"/>
    </ligand>
</feature>
<keyword evidence="3 7" id="KW-0489">Methyltransferase</keyword>
<dbReference type="InterPro" id="IPR023165">
    <property type="entry name" value="rRNA_Ade_diMease-like_C"/>
</dbReference>
<proteinExistence type="inferred from homology"/>
<evidence type="ECO:0000256" key="6">
    <source>
        <dbReference type="ARBA" id="ARBA00022884"/>
    </source>
</evidence>
<comment type="similarity">
    <text evidence="7">Belongs to the class I-like SAM-binding methyltransferase superfamily. rRNA adenine N(6)-methyltransferase family. RsmA subfamily.</text>
</comment>
<feature type="binding site" evidence="7 8">
    <location>
        <position position="97"/>
    </location>
    <ligand>
        <name>S-adenosyl-L-methionine</name>
        <dbReference type="ChEBI" id="CHEBI:59789"/>
    </ligand>
</feature>
<dbReference type="InterPro" id="IPR020598">
    <property type="entry name" value="rRNA_Ade_methylase_Trfase_N"/>
</dbReference>
<dbReference type="Pfam" id="PF00398">
    <property type="entry name" value="RrnaAD"/>
    <property type="match status" value="1"/>
</dbReference>
<dbReference type="Gene3D" id="3.40.50.150">
    <property type="entry name" value="Vaccinia Virus protein VP39"/>
    <property type="match status" value="1"/>
</dbReference>
<comment type="function">
    <text evidence="7">Specifically dimethylates two adjacent adenosines (A1518 and A1519) in the loop of a conserved hairpin near the 3'-end of 16S rRNA in the 30S particle. May play a critical role in biogenesis of 30S subunits.</text>
</comment>
<dbReference type="Proteomes" id="UP000051269">
    <property type="component" value="Unassembled WGS sequence"/>
</dbReference>
<dbReference type="AlphaFoldDB" id="A0A0R2RIV3"/>